<dbReference type="PANTHER" id="PTHR33926:SF4">
    <property type="entry name" value="PROTEIN TIC 22, CHLOROPLASTIC"/>
    <property type="match status" value="1"/>
</dbReference>
<name>Q7NJS9_GLOVI</name>
<dbReference type="PhylomeDB" id="Q7NJS9"/>
<dbReference type="InParanoid" id="Q7NJS9"/>
<gene>
    <name evidence="1" type="ordered locus">glr1753</name>
</gene>
<dbReference type="HOGENOM" id="CLU_073560_0_0_3"/>
<dbReference type="Pfam" id="PF04278">
    <property type="entry name" value="Tic22"/>
    <property type="match status" value="1"/>
</dbReference>
<keyword evidence="2" id="KW-1185">Reference proteome</keyword>
<evidence type="ECO:0000313" key="2">
    <source>
        <dbReference type="Proteomes" id="UP000000557"/>
    </source>
</evidence>
<dbReference type="Proteomes" id="UP000000557">
    <property type="component" value="Chromosome"/>
</dbReference>
<dbReference type="OrthoDB" id="509198at2"/>
<protein>
    <submittedName>
        <fullName evidence="1">Glr1753 protein</fullName>
    </submittedName>
</protein>
<dbReference type="EMBL" id="BA000045">
    <property type="protein sequence ID" value="BAC89694.1"/>
    <property type="molecule type" value="Genomic_DNA"/>
</dbReference>
<accession>Q7NJS9</accession>
<dbReference type="Gene3D" id="3.40.1350.100">
    <property type="match status" value="2"/>
</dbReference>
<reference evidence="1 2" key="1">
    <citation type="journal article" date="2003" name="DNA Res.">
        <title>Complete genome structure of Gloeobacter violaceus PCC 7421, a cyanobacterium that lacks thylakoids.</title>
        <authorList>
            <person name="Nakamura Y."/>
            <person name="Kaneko T."/>
            <person name="Sato S."/>
            <person name="Mimuro M."/>
            <person name="Miyashita H."/>
            <person name="Tsuchiya T."/>
            <person name="Sasamoto S."/>
            <person name="Watanabe A."/>
            <person name="Kawashima K."/>
            <person name="Kishida Y."/>
            <person name="Kiyokawa C."/>
            <person name="Kohara M."/>
            <person name="Matsumoto M."/>
            <person name="Matsuno A."/>
            <person name="Nakazaki N."/>
            <person name="Shimpo S."/>
            <person name="Takeuchi C."/>
            <person name="Yamada M."/>
            <person name="Tabata S."/>
        </authorList>
    </citation>
    <scope>NUCLEOTIDE SEQUENCE [LARGE SCALE GENOMIC DNA]</scope>
    <source>
        <strain evidence="2">ATCC 29082 / PCC 7421</strain>
    </source>
</reference>
<sequence>MQLGYTMNFSGAMLFRLVASALAALVFLFQASFAFALSEDQLVAKLNLVPVFTIADAKNTPLLLVPKNDKNTAVLNFYLDPALAKQAMQVVKTQNPDKNKTYRVAITSLGQAYKVAKDEQKKQSAKVRFQFLSSPKSVEYATEFFRKKDPNFKMFQGVPVFFLSGGSGNGILTLKRDGQEYLPMFFSEVDLQRNLLELRKVRSDLPKNLSVEATTLDSIVGTILNGKNDNDSQKITFVPAKDALDYAKTVQKDAKPK</sequence>
<proteinExistence type="predicted"/>
<dbReference type="STRING" id="251221.gene:10759245"/>
<dbReference type="InterPro" id="IPR007378">
    <property type="entry name" value="Tic22-like"/>
</dbReference>
<dbReference type="EnsemblBacteria" id="BAC89694">
    <property type="protein sequence ID" value="BAC89694"/>
    <property type="gene ID" value="BAC89694"/>
</dbReference>
<evidence type="ECO:0000313" key="1">
    <source>
        <dbReference type="EMBL" id="BAC89694.1"/>
    </source>
</evidence>
<dbReference type="AlphaFoldDB" id="Q7NJS9"/>
<dbReference type="PANTHER" id="PTHR33926">
    <property type="entry name" value="PROTEIN TIC 22, CHLOROPLASTIC"/>
    <property type="match status" value="1"/>
</dbReference>
<dbReference type="FunFam" id="3.40.1350.100:FF:000007">
    <property type="entry name" value="Protein TIC 22-like, chloroplastic"/>
    <property type="match status" value="1"/>
</dbReference>
<dbReference type="KEGG" id="gvi:glr1753"/>
<dbReference type="eggNOG" id="ENOG502Z8C3">
    <property type="taxonomic scope" value="Bacteria"/>
</dbReference>
<organism evidence="1 2">
    <name type="scientific">Gloeobacter violaceus (strain ATCC 29082 / PCC 7421)</name>
    <dbReference type="NCBI Taxonomy" id="251221"/>
    <lineage>
        <taxon>Bacteria</taxon>
        <taxon>Bacillati</taxon>
        <taxon>Cyanobacteriota</taxon>
        <taxon>Cyanophyceae</taxon>
        <taxon>Gloeobacterales</taxon>
        <taxon>Gloeobacteraceae</taxon>
        <taxon>Gloeobacter</taxon>
    </lineage>
</organism>
<dbReference type="GO" id="GO:0015031">
    <property type="term" value="P:protein transport"/>
    <property type="evidence" value="ECO:0007669"/>
    <property type="project" value="InterPro"/>
</dbReference>
<reference evidence="1 2" key="2">
    <citation type="journal article" date="2003" name="DNA Res.">
        <title>Complete genome structure of Gloeobacter violaceus PCC 7421, a cyanobacterium that lacks thylakoids (supplement).</title>
        <authorList>
            <person name="Nakamura Y."/>
            <person name="Kaneko T."/>
            <person name="Sato S."/>
            <person name="Mimuro M."/>
            <person name="Miyashita H."/>
            <person name="Tsuchiya T."/>
            <person name="Sasamoto S."/>
            <person name="Watanabe A."/>
            <person name="Kawashima K."/>
            <person name="Kishida Y."/>
            <person name="Kiyokawa C."/>
            <person name="Kohara M."/>
            <person name="Matsumoto M."/>
            <person name="Matsuno A."/>
            <person name="Nakazaki N."/>
            <person name="Shimpo S."/>
            <person name="Takeuchi C."/>
            <person name="Yamada M."/>
            <person name="Tabata S."/>
        </authorList>
    </citation>
    <scope>NUCLEOTIDE SEQUENCE [LARGE SCALE GENOMIC DNA]</scope>
    <source>
        <strain evidence="2">ATCC 29082 / PCC 7421</strain>
    </source>
</reference>
<dbReference type="FunFam" id="3.40.1350.100:FF:000008">
    <property type="match status" value="1"/>
</dbReference>